<feature type="coiled-coil region" evidence="1">
    <location>
        <begin position="575"/>
        <end position="653"/>
    </location>
</feature>
<evidence type="ECO:0000256" key="1">
    <source>
        <dbReference type="SAM" id="Coils"/>
    </source>
</evidence>
<dbReference type="GeneID" id="66113851"/>
<dbReference type="OrthoDB" id="3647690at2759"/>
<dbReference type="Proteomes" id="UP000790833">
    <property type="component" value="Unassembled WGS sequence"/>
</dbReference>
<dbReference type="EMBL" id="JAHMUF010000010">
    <property type="protein sequence ID" value="KAG7193784.1"/>
    <property type="molecule type" value="Genomic_DNA"/>
</dbReference>
<evidence type="ECO:0000313" key="3">
    <source>
        <dbReference type="EMBL" id="KAG7193784.1"/>
    </source>
</evidence>
<dbReference type="InterPro" id="IPR026216">
    <property type="entry name" value="HDA3"/>
</dbReference>
<accession>A0A9P8AIK7</accession>
<dbReference type="Gene3D" id="3.40.50.12360">
    <property type="match status" value="1"/>
</dbReference>
<feature type="region of interest" description="Disordered" evidence="2">
    <location>
        <begin position="377"/>
        <end position="398"/>
    </location>
</feature>
<dbReference type="AlphaFoldDB" id="A0A9P8AIK7"/>
<dbReference type="Pfam" id="PF11496">
    <property type="entry name" value="HDA2-3"/>
    <property type="match status" value="1"/>
</dbReference>
<name>A0A9P8AIK7_9ASCO</name>
<gene>
    <name evidence="3" type="primary">HDA3</name>
    <name evidence="3" type="ORF">KQ657_000477</name>
</gene>
<feature type="compositionally biased region" description="Basic and acidic residues" evidence="2">
    <location>
        <begin position="386"/>
        <end position="395"/>
    </location>
</feature>
<reference evidence="3" key="1">
    <citation type="submission" date="2021-03" db="EMBL/GenBank/DDBJ databases">
        <authorList>
            <person name="Palmer J.M."/>
        </authorList>
    </citation>
    <scope>NUCLEOTIDE SEQUENCE</scope>
    <source>
        <strain evidence="3">ARV_011</strain>
    </source>
</reference>
<evidence type="ECO:0000313" key="4">
    <source>
        <dbReference type="Proteomes" id="UP000790833"/>
    </source>
</evidence>
<dbReference type="GO" id="GO:0070823">
    <property type="term" value="C:HDA1 complex"/>
    <property type="evidence" value="ECO:0007669"/>
    <property type="project" value="InterPro"/>
</dbReference>
<sequence length="679" mass="78232">MNLLKILDGTPEPHIIDLYLDRVNESGDYHLATPMYDFQKELTDLIVSLHYSDILKYCETNDSSDLIIKSLEICINNCMLVSSHPYLLINHYMPKNLVLKGMSNKIAETSGKFSVLKDLINVIVRNRSVEPKEIGIVMNNNTKLFDLVEAVLVGCTKLGQLKRYVGNYVKKESSKVGKNNNNINSTSNNNTINTAVNNGSASNGYKMGGSGSTFHLIPHDGALTRDEARLSQLSFDALIVFDGYVDTKSVFFTKLRTQNRRGEACIIRLVPMKTIEHVQLYYKDKKDDKDYLYNLISAIVCLRDFIGNLPPDLVPIYNQNLNYLSETFFNKLFQANNKTITSYPEWPLPDLPKIHKFSSADVERSLLTEVHYHYTPYDSNNGGGDGNKDDLDKSSTNKRRKETYYELKRLQLDYVTNPLKNEINELIGIQSHAAIPPPKNNHLLTHTILFQLNTAYMELKLAREEEECYRQFNSDHVQTNRLGRRALELKRVLSKVLDELNHCESRITIFNKKIIKRTEENESTLGVIGEITNKLENFTEENEITNKKALTYISNQLKIWNLQQELSQSLDKINLKAEERKYMEKEIDNAKLAIEDSKLQIQKVEQDIKNTKTKYDNIEVEVEVEHKKFKKQKTDLMERLQEVKDSNQSLKNRLSYNVRFLRDTAHLKKRKGRGLTPGK</sequence>
<dbReference type="InterPro" id="IPR021006">
    <property type="entry name" value="Hda2/3"/>
</dbReference>
<dbReference type="RefSeq" id="XP_043049332.1">
    <property type="nucleotide sequence ID" value="XM_043191320.1"/>
</dbReference>
<dbReference type="InterPro" id="IPR038609">
    <property type="entry name" value="HDA1_su2/3_sf"/>
</dbReference>
<proteinExistence type="predicted"/>
<keyword evidence="1" id="KW-0175">Coiled coil</keyword>
<organism evidence="3 4">
    <name type="scientific">Scheffersomyces spartinae</name>
    <dbReference type="NCBI Taxonomy" id="45513"/>
    <lineage>
        <taxon>Eukaryota</taxon>
        <taxon>Fungi</taxon>
        <taxon>Dikarya</taxon>
        <taxon>Ascomycota</taxon>
        <taxon>Saccharomycotina</taxon>
        <taxon>Pichiomycetes</taxon>
        <taxon>Debaryomycetaceae</taxon>
        <taxon>Scheffersomyces</taxon>
    </lineage>
</organism>
<comment type="caution">
    <text evidence="3">The sequence shown here is derived from an EMBL/GenBank/DDBJ whole genome shotgun (WGS) entry which is preliminary data.</text>
</comment>
<protein>
    <submittedName>
        <fullName evidence="3">Histone deacetylase</fullName>
    </submittedName>
</protein>
<keyword evidence="4" id="KW-1185">Reference proteome</keyword>
<evidence type="ECO:0000256" key="2">
    <source>
        <dbReference type="SAM" id="MobiDB-lite"/>
    </source>
</evidence>
<dbReference type="PRINTS" id="PR02093">
    <property type="entry name" value="HDA1SUBUNIT3"/>
</dbReference>
<feature type="region of interest" description="Disordered" evidence="2">
    <location>
        <begin position="176"/>
        <end position="195"/>
    </location>
</feature>